<proteinExistence type="predicted"/>
<keyword evidence="1" id="KW-1133">Transmembrane helix</keyword>
<dbReference type="AlphaFoldDB" id="A0A0V0RFS6"/>
<feature type="transmembrane region" description="Helical" evidence="1">
    <location>
        <begin position="37"/>
        <end position="54"/>
    </location>
</feature>
<protein>
    <submittedName>
        <fullName evidence="2">Uncharacterized protein</fullName>
    </submittedName>
</protein>
<dbReference type="EMBL" id="JYDL01000207">
    <property type="protein sequence ID" value="KRX13345.1"/>
    <property type="molecule type" value="Genomic_DNA"/>
</dbReference>
<gene>
    <name evidence="2" type="ORF">T07_14197</name>
</gene>
<organism evidence="2 3">
    <name type="scientific">Trichinella nelsoni</name>
    <dbReference type="NCBI Taxonomy" id="6336"/>
    <lineage>
        <taxon>Eukaryota</taxon>
        <taxon>Metazoa</taxon>
        <taxon>Ecdysozoa</taxon>
        <taxon>Nematoda</taxon>
        <taxon>Enoplea</taxon>
        <taxon>Dorylaimia</taxon>
        <taxon>Trichinellida</taxon>
        <taxon>Trichinellidae</taxon>
        <taxon>Trichinella</taxon>
    </lineage>
</organism>
<keyword evidence="3" id="KW-1185">Reference proteome</keyword>
<keyword evidence="1" id="KW-0812">Transmembrane</keyword>
<name>A0A0V0RFS6_9BILA</name>
<dbReference type="Proteomes" id="UP000054630">
    <property type="component" value="Unassembled WGS sequence"/>
</dbReference>
<accession>A0A0V0RFS6</accession>
<keyword evidence="1" id="KW-0472">Membrane</keyword>
<evidence type="ECO:0000256" key="1">
    <source>
        <dbReference type="SAM" id="Phobius"/>
    </source>
</evidence>
<sequence>MQEFYFMKMRYSRSNFSLPHAVLQRQLFFNVRTTRHWMVGRCITGTFGVLLIICREISSKQIK</sequence>
<evidence type="ECO:0000313" key="2">
    <source>
        <dbReference type="EMBL" id="KRX13345.1"/>
    </source>
</evidence>
<comment type="caution">
    <text evidence="2">The sequence shown here is derived from an EMBL/GenBank/DDBJ whole genome shotgun (WGS) entry which is preliminary data.</text>
</comment>
<evidence type="ECO:0000313" key="3">
    <source>
        <dbReference type="Proteomes" id="UP000054630"/>
    </source>
</evidence>
<reference evidence="2 3" key="1">
    <citation type="submission" date="2015-01" db="EMBL/GenBank/DDBJ databases">
        <title>Evolution of Trichinella species and genotypes.</title>
        <authorList>
            <person name="Korhonen P.K."/>
            <person name="Edoardo P."/>
            <person name="Giuseppe L.R."/>
            <person name="Gasser R.B."/>
        </authorList>
    </citation>
    <scope>NUCLEOTIDE SEQUENCE [LARGE SCALE GENOMIC DNA]</scope>
    <source>
        <strain evidence="2">ISS37</strain>
    </source>
</reference>